<dbReference type="SUPFAM" id="SSF109604">
    <property type="entry name" value="HD-domain/PDEase-like"/>
    <property type="match status" value="1"/>
</dbReference>
<dbReference type="Proteomes" id="UP000823638">
    <property type="component" value="Unassembled WGS sequence"/>
</dbReference>
<dbReference type="EMBL" id="JADIMM010000121">
    <property type="protein sequence ID" value="MBO8458697.1"/>
    <property type="molecule type" value="Genomic_DNA"/>
</dbReference>
<feature type="domain" description="HD" evidence="3">
    <location>
        <begin position="22"/>
        <end position="180"/>
    </location>
</feature>
<protein>
    <submittedName>
        <fullName evidence="4">HD domain-containing protein</fullName>
    </submittedName>
</protein>
<dbReference type="PANTHER" id="PTHR11845">
    <property type="entry name" value="5'-DEOXYNUCLEOTIDASE HDDC2"/>
    <property type="match status" value="1"/>
</dbReference>
<accession>A0A9D9HRK2</accession>
<dbReference type="InterPro" id="IPR006674">
    <property type="entry name" value="HD_domain"/>
</dbReference>
<evidence type="ECO:0000259" key="3">
    <source>
        <dbReference type="Pfam" id="PF13023"/>
    </source>
</evidence>
<dbReference type="Pfam" id="PF13023">
    <property type="entry name" value="HD_3"/>
    <property type="match status" value="1"/>
</dbReference>
<dbReference type="AlphaFoldDB" id="A0A9D9HRK2"/>
<gene>
    <name evidence="4" type="ORF">IAA81_10825</name>
</gene>
<keyword evidence="2" id="KW-0378">Hydrolase</keyword>
<sequence>MDILGNFPETELKRQLEFLVEIDKVKNILRQTLLTDGSRQENDAEHSWHIAVMAVILEKQAPKNVDINRAVKMCLIHDLIEIYAGDTFAYDTEANKGKEEREKAAGDRLFSILPKEQGEELKKLWMEFDAMETQDAKYAASLDRLQPFIHNVLTNGHTWILGKVSRSQVEKRISVAKENLPALKPWIDSMIEYGVKEGWIKS</sequence>
<dbReference type="GO" id="GO:0005737">
    <property type="term" value="C:cytoplasm"/>
    <property type="evidence" value="ECO:0007669"/>
    <property type="project" value="TreeGrafter"/>
</dbReference>
<evidence type="ECO:0000256" key="1">
    <source>
        <dbReference type="ARBA" id="ARBA00022723"/>
    </source>
</evidence>
<organism evidence="4 5">
    <name type="scientific">Candidatus Gallitreponema excrementavium</name>
    <dbReference type="NCBI Taxonomy" id="2840840"/>
    <lineage>
        <taxon>Bacteria</taxon>
        <taxon>Pseudomonadati</taxon>
        <taxon>Spirochaetota</taxon>
        <taxon>Spirochaetia</taxon>
        <taxon>Spirochaetales</taxon>
        <taxon>Candidatus Gallitreponema</taxon>
    </lineage>
</organism>
<name>A0A9D9HRK2_9SPIR</name>
<dbReference type="GO" id="GO:0002953">
    <property type="term" value="F:5'-deoxynucleotidase activity"/>
    <property type="evidence" value="ECO:0007669"/>
    <property type="project" value="InterPro"/>
</dbReference>
<comment type="caution">
    <text evidence="4">The sequence shown here is derived from an EMBL/GenBank/DDBJ whole genome shotgun (WGS) entry which is preliminary data.</text>
</comment>
<reference evidence="4" key="2">
    <citation type="journal article" date="2021" name="PeerJ">
        <title>Extensive microbial diversity within the chicken gut microbiome revealed by metagenomics and culture.</title>
        <authorList>
            <person name="Gilroy R."/>
            <person name="Ravi A."/>
            <person name="Getino M."/>
            <person name="Pursley I."/>
            <person name="Horton D.L."/>
            <person name="Alikhan N.F."/>
            <person name="Baker D."/>
            <person name="Gharbi K."/>
            <person name="Hall N."/>
            <person name="Watson M."/>
            <person name="Adriaenssens E.M."/>
            <person name="Foster-Nyarko E."/>
            <person name="Jarju S."/>
            <person name="Secka A."/>
            <person name="Antonio M."/>
            <person name="Oren A."/>
            <person name="Chaudhuri R.R."/>
            <person name="La Ragione R."/>
            <person name="Hildebrand F."/>
            <person name="Pallen M.J."/>
        </authorList>
    </citation>
    <scope>NUCLEOTIDE SEQUENCE</scope>
    <source>
        <strain evidence="4">10532</strain>
    </source>
</reference>
<keyword evidence="1" id="KW-0479">Metal-binding</keyword>
<proteinExistence type="predicted"/>
<dbReference type="PANTHER" id="PTHR11845:SF13">
    <property type="entry name" value="5'-DEOXYNUCLEOTIDASE HDDC2"/>
    <property type="match status" value="1"/>
</dbReference>
<evidence type="ECO:0000256" key="2">
    <source>
        <dbReference type="ARBA" id="ARBA00022801"/>
    </source>
</evidence>
<dbReference type="Gene3D" id="1.10.3210.10">
    <property type="entry name" value="Hypothetical protein af1432"/>
    <property type="match status" value="1"/>
</dbReference>
<dbReference type="InterPro" id="IPR039356">
    <property type="entry name" value="YfbR/HDDC2"/>
</dbReference>
<evidence type="ECO:0000313" key="4">
    <source>
        <dbReference type="EMBL" id="MBO8458697.1"/>
    </source>
</evidence>
<dbReference type="GO" id="GO:0046872">
    <property type="term" value="F:metal ion binding"/>
    <property type="evidence" value="ECO:0007669"/>
    <property type="project" value="UniProtKB-KW"/>
</dbReference>
<evidence type="ECO:0000313" key="5">
    <source>
        <dbReference type="Proteomes" id="UP000823638"/>
    </source>
</evidence>
<reference evidence="4" key="1">
    <citation type="submission" date="2020-10" db="EMBL/GenBank/DDBJ databases">
        <authorList>
            <person name="Gilroy R."/>
        </authorList>
    </citation>
    <scope>NUCLEOTIDE SEQUENCE</scope>
    <source>
        <strain evidence="4">10532</strain>
    </source>
</reference>